<evidence type="ECO:0000256" key="7">
    <source>
        <dbReference type="ARBA" id="ARBA00023180"/>
    </source>
</evidence>
<dbReference type="Pfam" id="PF04547">
    <property type="entry name" value="Anoctamin"/>
    <property type="match status" value="1"/>
</dbReference>
<feature type="transmembrane region" description="Helical" evidence="8">
    <location>
        <begin position="858"/>
        <end position="883"/>
    </location>
</feature>
<comment type="caution">
    <text evidence="12">The sequence shown here is derived from an EMBL/GenBank/DDBJ whole genome shotgun (WGS) entry which is preliminary data.</text>
</comment>
<accession>A0A553P8J0</accession>
<dbReference type="Pfam" id="PF16178">
    <property type="entry name" value="Anoct_dimer"/>
    <property type="match status" value="1"/>
</dbReference>
<evidence type="ECO:0000313" key="12">
    <source>
        <dbReference type="EMBL" id="TRY73989.1"/>
    </source>
</evidence>
<feature type="domain" description="Anoctamin transmembrane" evidence="10">
    <location>
        <begin position="322"/>
        <end position="897"/>
    </location>
</feature>
<feature type="transmembrane region" description="Helical" evidence="8">
    <location>
        <begin position="487"/>
        <end position="512"/>
    </location>
</feature>
<dbReference type="Proteomes" id="UP000318571">
    <property type="component" value="Chromosome 3"/>
</dbReference>
<protein>
    <recommendedName>
        <fullName evidence="8">Anoctamin</fullName>
    </recommendedName>
</protein>
<comment type="subcellular location">
    <subcellularLocation>
        <location evidence="1">Cell membrane</location>
        <topology evidence="1">Multi-pass membrane protein</topology>
    </subcellularLocation>
    <subcellularLocation>
        <location evidence="8">Membrane</location>
        <topology evidence="8">Multi-pass membrane protein</topology>
    </subcellularLocation>
</comment>
<evidence type="ECO:0000259" key="11">
    <source>
        <dbReference type="Pfam" id="PF16178"/>
    </source>
</evidence>
<comment type="similarity">
    <text evidence="2 8">Belongs to the anoctamin family.</text>
</comment>
<evidence type="ECO:0000256" key="4">
    <source>
        <dbReference type="ARBA" id="ARBA00022692"/>
    </source>
</evidence>
<feature type="region of interest" description="Disordered" evidence="9">
    <location>
        <begin position="1"/>
        <end position="26"/>
    </location>
</feature>
<gene>
    <name evidence="12" type="ORF">TCAL_05536</name>
</gene>
<dbReference type="OMA" id="LFFEDCI"/>
<dbReference type="PANTHER" id="PTHR12308">
    <property type="entry name" value="ANOCTAMIN"/>
    <property type="match status" value="1"/>
</dbReference>
<dbReference type="InterPro" id="IPR032394">
    <property type="entry name" value="Anoct_dimer"/>
</dbReference>
<dbReference type="InterPro" id="IPR007632">
    <property type="entry name" value="Anoctamin"/>
</dbReference>
<feature type="transmembrane region" description="Helical" evidence="8">
    <location>
        <begin position="582"/>
        <end position="600"/>
    </location>
</feature>
<evidence type="ECO:0000313" key="13">
    <source>
        <dbReference type="Proteomes" id="UP000318571"/>
    </source>
</evidence>
<evidence type="ECO:0000259" key="10">
    <source>
        <dbReference type="Pfam" id="PF04547"/>
    </source>
</evidence>
<feature type="transmembrane region" description="Helical" evidence="8">
    <location>
        <begin position="410"/>
        <end position="428"/>
    </location>
</feature>
<keyword evidence="4 8" id="KW-0812">Transmembrane</keyword>
<dbReference type="GO" id="GO:0005886">
    <property type="term" value="C:plasma membrane"/>
    <property type="evidence" value="ECO:0007669"/>
    <property type="project" value="UniProtKB-SubCell"/>
</dbReference>
<feature type="transmembrane region" description="Helical" evidence="8">
    <location>
        <begin position="702"/>
        <end position="728"/>
    </location>
</feature>
<evidence type="ECO:0000256" key="1">
    <source>
        <dbReference type="ARBA" id="ARBA00004651"/>
    </source>
</evidence>
<evidence type="ECO:0000256" key="5">
    <source>
        <dbReference type="ARBA" id="ARBA00022989"/>
    </source>
</evidence>
<name>A0A553P8J0_TIGCA</name>
<feature type="transmembrane region" description="Helical" evidence="8">
    <location>
        <begin position="333"/>
        <end position="360"/>
    </location>
</feature>
<sequence length="963" mass="111911">MAKSPSLASQETVETTTEFGKDKKPDEEIEMEIRDMFMLHLDINSSLSSSTTNSKYKDQFVLRDGNKKQIIKQPLWIRQVSQDEKGKTNGNSTRPLFTPDKMNFILVWNSKTEVGKSSESFERRRVFESNLEKEGLLLEYEEPEANGLNFVKVFAPQNVLKRYAEILKLRLPMRKFEHISEIRVDEVKIPIFSDVVSGLQSGLHKFAEPFKYDENKFKTRVNELTATFSRDKEYLFDVDADFFTPSMRSRIIEFILKRKRLTEDVDDEFAFGIDKCLADGIYIAAYPLHDGSLKREEGMRYKLFSEWASFSKIFKLQPLDAVRDYFGVKIALYFAWLGFYTTLLIPPAIMGLLVFLYGVASMGRDIPSQDICTMSDIRICPACDHFCDYWSLDETCLHSKIMYLFDNETTVFFAIFMSFWAALFLEFWKRYSSEIAHRWDVTGYRPEEEHPRPEYLAQLRNVKERTVNFVTQTTEPRVPFWKMRFPGIVLSVSTVLLMVLMGLVAVIGVIVYRMSMGAALNAFHEETIKGHASLFISVTGATINLICILIFNQIYGYVAVWLTDLELNRTQTEFDDSLSLKIYLLQFVNYYASIFYIAFFKGKFVGYPGGYNRFLGHRQEECSPGGCFMELCLQMAIIFVGKQFLLSVVEYHLPRIWKIFNTIKVISGLQKEDQTRYPQWVQDFRLVEFGQQGLFYEYLEMVIQYGFITIFVSAFPLAPLFALVNNVFELRLDAKKLLVHHRRPVAQRVKDIGIWLQIMESLGKISVVTNGFIIAFTSEFIPKMAYRIGYSPDGTLHGYTNFTLSVFDPEDFEFRSNPALARNDSMTHTPEFCRYTDFRYPPGHSKEYRINEIYWHILAARLAFVVVFQNFVALSLMAIKWVVPNMSTELKERIRREAYLTNEIIIRTELLKAKGELDLNMEYEDGNEEQSPEESIRSNGRLLRRRSTRRHETGDVTDGQIVV</sequence>
<evidence type="ECO:0000256" key="9">
    <source>
        <dbReference type="SAM" id="MobiDB-lite"/>
    </source>
</evidence>
<feature type="compositionally biased region" description="Polar residues" evidence="9">
    <location>
        <begin position="1"/>
        <end position="18"/>
    </location>
</feature>
<keyword evidence="7" id="KW-0325">Glycoprotein</keyword>
<keyword evidence="6 8" id="KW-0472">Membrane</keyword>
<dbReference type="PANTHER" id="PTHR12308:SF83">
    <property type="entry name" value="ANOCTAMIN"/>
    <property type="match status" value="1"/>
</dbReference>
<feature type="domain" description="Anoctamin dimerisation" evidence="11">
    <location>
        <begin position="101"/>
        <end position="319"/>
    </location>
</feature>
<dbReference type="GO" id="GO:0046983">
    <property type="term" value="F:protein dimerization activity"/>
    <property type="evidence" value="ECO:0007669"/>
    <property type="project" value="InterPro"/>
</dbReference>
<dbReference type="GO" id="GO:0005254">
    <property type="term" value="F:chloride channel activity"/>
    <property type="evidence" value="ECO:0007669"/>
    <property type="project" value="TreeGrafter"/>
</dbReference>
<proteinExistence type="inferred from homology"/>
<dbReference type="AlphaFoldDB" id="A0A553P8J0"/>
<reference evidence="12 13" key="1">
    <citation type="journal article" date="2018" name="Nat. Ecol. Evol.">
        <title>Genomic signatures of mitonuclear coevolution across populations of Tigriopus californicus.</title>
        <authorList>
            <person name="Barreto F.S."/>
            <person name="Watson E.T."/>
            <person name="Lima T.G."/>
            <person name="Willett C.S."/>
            <person name="Edmands S."/>
            <person name="Li W."/>
            <person name="Burton R.S."/>
        </authorList>
    </citation>
    <scope>NUCLEOTIDE SEQUENCE [LARGE SCALE GENOMIC DNA]</scope>
    <source>
        <strain evidence="12 13">San Diego</strain>
    </source>
</reference>
<evidence type="ECO:0000256" key="3">
    <source>
        <dbReference type="ARBA" id="ARBA00022475"/>
    </source>
</evidence>
<evidence type="ECO:0000256" key="8">
    <source>
        <dbReference type="RuleBase" id="RU280814"/>
    </source>
</evidence>
<dbReference type="EMBL" id="VCGU01000007">
    <property type="protein sequence ID" value="TRY73989.1"/>
    <property type="molecule type" value="Genomic_DNA"/>
</dbReference>
<comment type="caution">
    <text evidence="8">Lacks conserved residue(s) required for the propagation of feature annotation.</text>
</comment>
<keyword evidence="3" id="KW-1003">Cell membrane</keyword>
<keyword evidence="13" id="KW-1185">Reference proteome</keyword>
<feature type="transmembrane region" description="Helical" evidence="8">
    <location>
        <begin position="532"/>
        <end position="562"/>
    </location>
</feature>
<keyword evidence="5 8" id="KW-1133">Transmembrane helix</keyword>
<dbReference type="InterPro" id="IPR049452">
    <property type="entry name" value="Anoctamin_TM"/>
</dbReference>
<organism evidence="12 13">
    <name type="scientific">Tigriopus californicus</name>
    <name type="common">Marine copepod</name>
    <dbReference type="NCBI Taxonomy" id="6832"/>
    <lineage>
        <taxon>Eukaryota</taxon>
        <taxon>Metazoa</taxon>
        <taxon>Ecdysozoa</taxon>
        <taxon>Arthropoda</taxon>
        <taxon>Crustacea</taxon>
        <taxon>Multicrustacea</taxon>
        <taxon>Hexanauplia</taxon>
        <taxon>Copepoda</taxon>
        <taxon>Harpacticoida</taxon>
        <taxon>Harpacticidae</taxon>
        <taxon>Tigriopus</taxon>
    </lineage>
</organism>
<evidence type="ECO:0000256" key="2">
    <source>
        <dbReference type="ARBA" id="ARBA00009671"/>
    </source>
</evidence>
<evidence type="ECO:0000256" key="6">
    <source>
        <dbReference type="ARBA" id="ARBA00023136"/>
    </source>
</evidence>